<keyword evidence="1" id="KW-0863">Zinc-finger</keyword>
<dbReference type="GO" id="GO:0008270">
    <property type="term" value="F:zinc ion binding"/>
    <property type="evidence" value="ECO:0007669"/>
    <property type="project" value="UniProtKB-UniRule"/>
</dbReference>
<feature type="binding site" evidence="2">
    <location>
        <position position="224"/>
    </location>
    <ligand>
        <name>Zn(2+)</name>
        <dbReference type="ChEBI" id="CHEBI:29105"/>
    </ligand>
</feature>
<dbReference type="InterPro" id="IPR012934">
    <property type="entry name" value="Znf_AD"/>
</dbReference>
<proteinExistence type="predicted"/>
<dbReference type="SMART" id="SM00355">
    <property type="entry name" value="ZnF_C2H2"/>
    <property type="match status" value="3"/>
</dbReference>
<comment type="caution">
    <text evidence="6">The sequence shown here is derived from an EMBL/GenBank/DDBJ whole genome shotgun (WGS) entry which is preliminary data.</text>
</comment>
<dbReference type="InterPro" id="IPR013087">
    <property type="entry name" value="Znf_C2H2_type"/>
</dbReference>
<dbReference type="AlphaFoldDB" id="A0ABD1CDF2"/>
<dbReference type="PROSITE" id="PS00028">
    <property type="entry name" value="ZINC_FINGER_C2H2_1"/>
    <property type="match status" value="2"/>
</dbReference>
<evidence type="ECO:0000256" key="1">
    <source>
        <dbReference type="PROSITE-ProRule" id="PRU00042"/>
    </source>
</evidence>
<accession>A0ABD1CDF2</accession>
<dbReference type="Gene3D" id="3.30.160.60">
    <property type="entry name" value="Classic Zinc Finger"/>
    <property type="match status" value="1"/>
</dbReference>
<dbReference type="PROSITE" id="PS51915">
    <property type="entry name" value="ZAD"/>
    <property type="match status" value="1"/>
</dbReference>
<feature type="region of interest" description="Disordered" evidence="3">
    <location>
        <begin position="165"/>
        <end position="214"/>
    </location>
</feature>
<dbReference type="PROSITE" id="PS50157">
    <property type="entry name" value="ZINC_FINGER_C2H2_2"/>
    <property type="match status" value="2"/>
</dbReference>
<feature type="domain" description="C2H2-type" evidence="4">
    <location>
        <begin position="458"/>
        <end position="486"/>
    </location>
</feature>
<evidence type="ECO:0000256" key="3">
    <source>
        <dbReference type="SAM" id="MobiDB-lite"/>
    </source>
</evidence>
<name>A0ABD1CDF2_CULPP</name>
<feature type="binding site" evidence="2">
    <location>
        <position position="271"/>
    </location>
    <ligand>
        <name>Zn(2+)</name>
        <dbReference type="ChEBI" id="CHEBI:29105"/>
    </ligand>
</feature>
<feature type="region of interest" description="Disordered" evidence="3">
    <location>
        <begin position="299"/>
        <end position="319"/>
    </location>
</feature>
<evidence type="ECO:0000313" key="7">
    <source>
        <dbReference type="Proteomes" id="UP001562425"/>
    </source>
</evidence>
<evidence type="ECO:0000259" key="4">
    <source>
        <dbReference type="PROSITE" id="PS50157"/>
    </source>
</evidence>
<keyword evidence="2" id="KW-0862">Zinc</keyword>
<dbReference type="Gene3D" id="3.40.1800.20">
    <property type="match status" value="1"/>
</dbReference>
<feature type="domain" description="ZAD" evidence="5">
    <location>
        <begin position="219"/>
        <end position="295"/>
    </location>
</feature>
<evidence type="ECO:0000313" key="6">
    <source>
        <dbReference type="EMBL" id="KAL1374425.1"/>
    </source>
</evidence>
<keyword evidence="2" id="KW-0479">Metal-binding</keyword>
<evidence type="ECO:0000256" key="2">
    <source>
        <dbReference type="PROSITE-ProRule" id="PRU01263"/>
    </source>
</evidence>
<sequence length="536" mass="60248">MDSAGPTTQRYFNSSKLRRFKHGSTDQLVAENVTHGSDGVFRCAIAGPGSCPFALPKMIQFTFACHFLRSHPKEAEEKGFLEEARAPPKSQPASLGHFVVRTERGFCCRIDPSQTCPYVQEDQVSAQNFTRHFRLAHPTLARKHGFYQVLQSDEGRSILNTMVQRSVEKSTADDSEPTSQKRKLTEDDDDSGESSSDVIVLNPGDENEWMNTPSDDPSEYCRLCFSVARRSKAIFSGPQDTGSSCAALSEECTGVRLAAGEDYPAAICHECSEKLNDIKCFRTVCETLNRVVCRNRATSRSKTPEAVAPPSSPPPLVPIETPAANLTCDEELTLENEDDDEDYVVQLSDSDDDDEEEVVDDAPQESSSTAVEEAGGEDLPYIALQDDWFCCKQCNQIHHTLDVMVDHLHNYHSELGFFVKAKPATPQVNKKKYKKSKPRTIATPVEYQEVVIADKTYFKCNDCDTLVSQKGNMARHERCYHKEGSEQKPRLYCRVAECYQNFMDRMGLTRHLKLQHSYESIEEAMTLQLHHEVEIL</sequence>
<evidence type="ECO:0000259" key="5">
    <source>
        <dbReference type="PROSITE" id="PS51915"/>
    </source>
</evidence>
<feature type="domain" description="C2H2-type" evidence="4">
    <location>
        <begin position="491"/>
        <end position="521"/>
    </location>
</feature>
<feature type="region of interest" description="Disordered" evidence="3">
    <location>
        <begin position="348"/>
        <end position="373"/>
    </location>
</feature>
<feature type="binding site" evidence="2">
    <location>
        <position position="268"/>
    </location>
    <ligand>
        <name>Zn(2+)</name>
        <dbReference type="ChEBI" id="CHEBI:29105"/>
    </ligand>
</feature>
<feature type="binding site" evidence="2">
    <location>
        <position position="221"/>
    </location>
    <ligand>
        <name>Zn(2+)</name>
        <dbReference type="ChEBI" id="CHEBI:29105"/>
    </ligand>
</feature>
<organism evidence="6 7">
    <name type="scientific">Culex pipiens pipiens</name>
    <name type="common">Northern house mosquito</name>
    <dbReference type="NCBI Taxonomy" id="38569"/>
    <lineage>
        <taxon>Eukaryota</taxon>
        <taxon>Metazoa</taxon>
        <taxon>Ecdysozoa</taxon>
        <taxon>Arthropoda</taxon>
        <taxon>Hexapoda</taxon>
        <taxon>Insecta</taxon>
        <taxon>Pterygota</taxon>
        <taxon>Neoptera</taxon>
        <taxon>Endopterygota</taxon>
        <taxon>Diptera</taxon>
        <taxon>Nematocera</taxon>
        <taxon>Culicoidea</taxon>
        <taxon>Culicidae</taxon>
        <taxon>Culicinae</taxon>
        <taxon>Culicini</taxon>
        <taxon>Culex</taxon>
        <taxon>Culex</taxon>
    </lineage>
</organism>
<dbReference type="EMBL" id="JBEHCU010013371">
    <property type="protein sequence ID" value="KAL1374425.1"/>
    <property type="molecule type" value="Genomic_DNA"/>
</dbReference>
<protein>
    <recommendedName>
        <fullName evidence="8">C2H2-type domain-containing protein</fullName>
    </recommendedName>
</protein>
<reference evidence="6 7" key="1">
    <citation type="submission" date="2024-05" db="EMBL/GenBank/DDBJ databases">
        <title>Culex pipiens pipiens assembly and annotation.</title>
        <authorList>
            <person name="Alout H."/>
            <person name="Durand T."/>
        </authorList>
    </citation>
    <scope>NUCLEOTIDE SEQUENCE [LARGE SCALE GENOMIC DNA]</scope>
    <source>
        <strain evidence="6">HA-2024</strain>
        <tissue evidence="6">Whole body</tissue>
    </source>
</reference>
<evidence type="ECO:0008006" key="8">
    <source>
        <dbReference type="Google" id="ProtNLM"/>
    </source>
</evidence>
<dbReference type="Proteomes" id="UP001562425">
    <property type="component" value="Unassembled WGS sequence"/>
</dbReference>
<feature type="compositionally biased region" description="Acidic residues" evidence="3">
    <location>
        <begin position="348"/>
        <end position="363"/>
    </location>
</feature>
<gene>
    <name evidence="6" type="ORF">pipiens_004913</name>
</gene>
<keyword evidence="7" id="KW-1185">Reference proteome</keyword>
<dbReference type="SMART" id="SM00868">
    <property type="entry name" value="zf-AD"/>
    <property type="match status" value="1"/>
</dbReference>
<dbReference type="SUPFAM" id="SSF57716">
    <property type="entry name" value="Glucocorticoid receptor-like (DNA-binding domain)"/>
    <property type="match status" value="1"/>
</dbReference>
<dbReference type="Pfam" id="PF07776">
    <property type="entry name" value="zf-AD"/>
    <property type="match status" value="1"/>
</dbReference>